<feature type="region of interest" description="Disordered" evidence="2">
    <location>
        <begin position="1"/>
        <end position="53"/>
    </location>
</feature>
<organism evidence="4 5">
    <name type="scientific">Pichia sorbitophila (strain ATCC MYA-4447 / BCRC 22081 / CBS 7064 / NBRC 10061 / NRRL Y-12695)</name>
    <name type="common">Hybrid yeast</name>
    <dbReference type="NCBI Taxonomy" id="559304"/>
    <lineage>
        <taxon>Eukaryota</taxon>
        <taxon>Fungi</taxon>
        <taxon>Dikarya</taxon>
        <taxon>Ascomycota</taxon>
        <taxon>Saccharomycotina</taxon>
        <taxon>Pichiomycetes</taxon>
        <taxon>Debaryomycetaceae</taxon>
        <taxon>Millerozyma</taxon>
    </lineage>
</organism>
<name>G8YM71_PICSO</name>
<evidence type="ECO:0000256" key="1">
    <source>
        <dbReference type="SAM" id="Coils"/>
    </source>
</evidence>
<dbReference type="eggNOG" id="KOG4549">
    <property type="taxonomic scope" value="Eukaryota"/>
</dbReference>
<keyword evidence="5" id="KW-1185">Reference proteome</keyword>
<feature type="compositionally biased region" description="Polar residues" evidence="2">
    <location>
        <begin position="21"/>
        <end position="31"/>
    </location>
</feature>
<dbReference type="AlphaFoldDB" id="G8YM71"/>
<feature type="coiled-coil region" evidence="1">
    <location>
        <begin position="166"/>
        <end position="193"/>
    </location>
</feature>
<accession>G8YM71</accession>
<sequence>MIDDQASAEAFTPKEDRKFFTSDNNGRNLPTATKRKRGRPRRSPRIMRKSSADYNHDPLASAGLFNKIIKAKKPSASRPSESYALTKKRALEKQKPVYVDTERLVIGNHGERQPRVNTIDFLKFLVNSFTPRILGTKWINEEALHHDFRNYLIYHLNYLSDLHSNIHDVSTKIKDIQKRKNEMRNKIFELKAQHNILGANIVKNRDYYNEERHSFQARMQTFEEMCNISERLNQSDKNSLTNEQEALSRSTSAENELISLGKIINPATGLYSKLIAVNERLSNINQHLN</sequence>
<dbReference type="InParanoid" id="G8YM71"/>
<proteinExistence type="predicted"/>
<dbReference type="OrthoDB" id="3995136at2759"/>
<dbReference type="Proteomes" id="UP000005222">
    <property type="component" value="Chromosome F"/>
</dbReference>
<evidence type="ECO:0000313" key="5">
    <source>
        <dbReference type="Proteomes" id="UP000005222"/>
    </source>
</evidence>
<dbReference type="HOGENOM" id="CLU_963487_0_0_1"/>
<gene>
    <name evidence="4" type="primary">Piso0_001974</name>
    <name evidence="4" type="ORF">GNLVRS01_PISO0F01985g</name>
</gene>
<dbReference type="InterPro" id="IPR048743">
    <property type="entry name" value="AME1"/>
</dbReference>
<dbReference type="OMA" id="MYINTER"/>
<protein>
    <submittedName>
        <fullName evidence="4">Piso0_001974 protein</fullName>
    </submittedName>
</protein>
<evidence type="ECO:0000259" key="3">
    <source>
        <dbReference type="Pfam" id="PF20994"/>
    </source>
</evidence>
<evidence type="ECO:0000313" key="4">
    <source>
        <dbReference type="EMBL" id="CCE88467.1"/>
    </source>
</evidence>
<feature type="compositionally biased region" description="Basic residues" evidence="2">
    <location>
        <begin position="33"/>
        <end position="48"/>
    </location>
</feature>
<dbReference type="EMBL" id="FO082054">
    <property type="protein sequence ID" value="CCE88467.1"/>
    <property type="molecule type" value="Genomic_DNA"/>
</dbReference>
<feature type="domain" description="Inner kinetochore subunit AME1" evidence="3">
    <location>
        <begin position="146"/>
        <end position="284"/>
    </location>
</feature>
<reference evidence="4 5" key="1">
    <citation type="journal article" date="2012" name="G3 (Bethesda)">
        <title>Pichia sorbitophila, an interspecies yeast hybrid reveals early steps of genome resolution following polyploidization.</title>
        <authorList>
            <person name="Leh Louis V."/>
            <person name="Despons L."/>
            <person name="Friedrich A."/>
            <person name="Martin T."/>
            <person name="Durrens P."/>
            <person name="Casaregola S."/>
            <person name="Neuveglise C."/>
            <person name="Fairhead C."/>
            <person name="Marck C."/>
            <person name="Cruz J.A."/>
            <person name="Straub M.L."/>
            <person name="Kugler V."/>
            <person name="Sacerdot C."/>
            <person name="Uzunov Z."/>
            <person name="Thierry A."/>
            <person name="Weiss S."/>
            <person name="Bleykasten C."/>
            <person name="De Montigny J."/>
            <person name="Jacques N."/>
            <person name="Jung P."/>
            <person name="Lemaire M."/>
            <person name="Mallet S."/>
            <person name="Morel G."/>
            <person name="Richard G.F."/>
            <person name="Sarkar A."/>
            <person name="Savel G."/>
            <person name="Schacherer J."/>
            <person name="Seret M.L."/>
            <person name="Talla E."/>
            <person name="Samson G."/>
            <person name="Jubin C."/>
            <person name="Poulain J."/>
            <person name="Vacherie B."/>
            <person name="Barbe V."/>
            <person name="Pelletier E."/>
            <person name="Sherman D.J."/>
            <person name="Westhof E."/>
            <person name="Weissenbach J."/>
            <person name="Baret P.V."/>
            <person name="Wincker P."/>
            <person name="Gaillardin C."/>
            <person name="Dujon B."/>
            <person name="Souciet J.L."/>
        </authorList>
    </citation>
    <scope>NUCLEOTIDE SEQUENCE [LARGE SCALE GENOMIC DNA]</scope>
    <source>
        <strain evidence="5">ATCC MYA-4447 / BCRC 22081 / CBS 7064 / NBRC 10061 / NRRL Y-12695</strain>
    </source>
</reference>
<evidence type="ECO:0000256" key="2">
    <source>
        <dbReference type="SAM" id="MobiDB-lite"/>
    </source>
</evidence>
<dbReference type="Pfam" id="PF20994">
    <property type="entry name" value="CENPU"/>
    <property type="match status" value="1"/>
</dbReference>
<keyword evidence="1" id="KW-0175">Coiled coil</keyword>